<dbReference type="Proteomes" id="UP000027982">
    <property type="component" value="Chromosome"/>
</dbReference>
<dbReference type="HOGENOM" id="CLU_681049_0_0_0"/>
<evidence type="ECO:0000256" key="8">
    <source>
        <dbReference type="SAM" id="MobiDB-lite"/>
    </source>
</evidence>
<evidence type="ECO:0000256" key="2">
    <source>
        <dbReference type="ARBA" id="ARBA00012438"/>
    </source>
</evidence>
<evidence type="ECO:0000256" key="5">
    <source>
        <dbReference type="ARBA" id="ARBA00022777"/>
    </source>
</evidence>
<dbReference type="InterPro" id="IPR036890">
    <property type="entry name" value="HATPase_C_sf"/>
</dbReference>
<dbReference type="GO" id="GO:0030295">
    <property type="term" value="F:protein kinase activator activity"/>
    <property type="evidence" value="ECO:0007669"/>
    <property type="project" value="TreeGrafter"/>
</dbReference>
<evidence type="ECO:0000259" key="9">
    <source>
        <dbReference type="PROSITE" id="PS50109"/>
    </source>
</evidence>
<dbReference type="SUPFAM" id="SSF55874">
    <property type="entry name" value="ATPase domain of HSP90 chaperone/DNA topoisomerase II/histidine kinase"/>
    <property type="match status" value="1"/>
</dbReference>
<dbReference type="InterPro" id="IPR003594">
    <property type="entry name" value="HATPase_dom"/>
</dbReference>
<dbReference type="Pfam" id="PF02518">
    <property type="entry name" value="HATPase_c"/>
    <property type="match status" value="1"/>
</dbReference>
<dbReference type="PANTHER" id="PTHR42878:SF15">
    <property type="entry name" value="BACTERIOPHYTOCHROME"/>
    <property type="match status" value="1"/>
</dbReference>
<reference evidence="11 12" key="1">
    <citation type="journal article" date="2014" name="PLoS ONE">
        <title>The first complete genome sequence of the class fimbriimonadia in the phylum armatimonadetes.</title>
        <authorList>
            <person name="Hu Z.Y."/>
            <person name="Wang Y.Z."/>
            <person name="Im W.T."/>
            <person name="Wang S.Y."/>
            <person name="Zhao G.P."/>
            <person name="Zheng H.J."/>
            <person name="Quan Z.X."/>
        </authorList>
    </citation>
    <scope>NUCLEOTIDE SEQUENCE [LARGE SCALE GENOMIC DNA]</scope>
    <source>
        <strain evidence="11">Gsoil 348</strain>
    </source>
</reference>
<dbReference type="Pfam" id="PF00512">
    <property type="entry name" value="HisKA"/>
    <property type="match status" value="1"/>
</dbReference>
<dbReference type="GO" id="GO:0000156">
    <property type="term" value="F:phosphorelay response regulator activity"/>
    <property type="evidence" value="ECO:0007669"/>
    <property type="project" value="TreeGrafter"/>
</dbReference>
<proteinExistence type="predicted"/>
<dbReference type="PROSITE" id="PS50110">
    <property type="entry name" value="RESPONSE_REGULATORY"/>
    <property type="match status" value="1"/>
</dbReference>
<dbReference type="SMART" id="SM00387">
    <property type="entry name" value="HATPase_c"/>
    <property type="match status" value="1"/>
</dbReference>
<dbReference type="RefSeq" id="WP_025227500.1">
    <property type="nucleotide sequence ID" value="NZ_CP007139.1"/>
</dbReference>
<keyword evidence="6" id="KW-0902">Two-component regulatory system</keyword>
<dbReference type="GO" id="GO:0007234">
    <property type="term" value="P:osmosensory signaling via phosphorelay pathway"/>
    <property type="evidence" value="ECO:0007669"/>
    <property type="project" value="TreeGrafter"/>
</dbReference>
<dbReference type="PROSITE" id="PS50109">
    <property type="entry name" value="HIS_KIN"/>
    <property type="match status" value="1"/>
</dbReference>
<dbReference type="SMART" id="SM00388">
    <property type="entry name" value="HisKA"/>
    <property type="match status" value="1"/>
</dbReference>
<evidence type="ECO:0000313" key="11">
    <source>
        <dbReference type="EMBL" id="AIE83840.1"/>
    </source>
</evidence>
<dbReference type="InterPro" id="IPR003661">
    <property type="entry name" value="HisK_dim/P_dom"/>
</dbReference>
<evidence type="ECO:0000256" key="4">
    <source>
        <dbReference type="ARBA" id="ARBA00022679"/>
    </source>
</evidence>
<dbReference type="Gene3D" id="3.30.565.10">
    <property type="entry name" value="Histidine kinase-like ATPase, C-terminal domain"/>
    <property type="match status" value="1"/>
</dbReference>
<keyword evidence="5 11" id="KW-0418">Kinase</keyword>
<sequence length="404" mass="44274">MIDTTARIEERVLILAPTGRDGHLIATILCQRDIEAEAVGSIAEFCAKIAEGGGAAIVTEEGLSGTALEALRTTLARQPAWSDIPIVILTTGGETAAAKTWNLVQRLEPSGNVSLLERPLRSITLVNAVQVALRSRRRQYEVRDLYETLEGRVAERTAELERLNREAEGFNYSISHDLRAPLRAIIATSQMLVQDYSAGLPEQAQYYLQRQSDAASRLAALIDDLLKLSRLSHTEMRPVSFNLSDLAQEVIDEMALNGPVKCTFQVQPDLNAFGDPFLVRFVLWNLLNNACKFSPEGGLVSVSQEQGGAFCVRDQGIGFDMRYVEKLFQPFERLVTESQFPGTGIGLANVKRIVERHGGRVWAESEPGCGSRFLFTLEASSKKPASVTGGRMGEPNATVLSPVE</sequence>
<dbReference type="InterPro" id="IPR050351">
    <property type="entry name" value="BphY/WalK/GraS-like"/>
</dbReference>
<gene>
    <name evidence="11" type="ORF">OP10G_0472</name>
</gene>
<dbReference type="InterPro" id="IPR036097">
    <property type="entry name" value="HisK_dim/P_sf"/>
</dbReference>
<dbReference type="InterPro" id="IPR004358">
    <property type="entry name" value="Sig_transdc_His_kin-like_C"/>
</dbReference>
<evidence type="ECO:0000313" key="12">
    <source>
        <dbReference type="Proteomes" id="UP000027982"/>
    </source>
</evidence>
<dbReference type="STRING" id="661478.OP10G_0472"/>
<dbReference type="PRINTS" id="PR00344">
    <property type="entry name" value="BCTRLSENSOR"/>
</dbReference>
<feature type="domain" description="Response regulatory" evidence="10">
    <location>
        <begin position="11"/>
        <end position="133"/>
    </location>
</feature>
<evidence type="ECO:0000259" key="10">
    <source>
        <dbReference type="PROSITE" id="PS50110"/>
    </source>
</evidence>
<evidence type="ECO:0000256" key="6">
    <source>
        <dbReference type="ARBA" id="ARBA00023012"/>
    </source>
</evidence>
<dbReference type="SUPFAM" id="SSF52172">
    <property type="entry name" value="CheY-like"/>
    <property type="match status" value="1"/>
</dbReference>
<feature type="region of interest" description="Disordered" evidence="8">
    <location>
        <begin position="384"/>
        <end position="404"/>
    </location>
</feature>
<protein>
    <recommendedName>
        <fullName evidence="2">histidine kinase</fullName>
        <ecNumber evidence="2">2.7.13.3</ecNumber>
    </recommendedName>
</protein>
<dbReference type="EC" id="2.7.13.3" evidence="2"/>
<dbReference type="KEGG" id="fgi:OP10G_0472"/>
<feature type="domain" description="Histidine kinase" evidence="9">
    <location>
        <begin position="173"/>
        <end position="381"/>
    </location>
</feature>
<dbReference type="Gene3D" id="1.10.287.130">
    <property type="match status" value="1"/>
</dbReference>
<dbReference type="FunFam" id="3.30.565.10:FF:000006">
    <property type="entry name" value="Sensor histidine kinase WalK"/>
    <property type="match status" value="1"/>
</dbReference>
<dbReference type="AlphaFoldDB" id="A0A068NM28"/>
<evidence type="ECO:0000256" key="1">
    <source>
        <dbReference type="ARBA" id="ARBA00000085"/>
    </source>
</evidence>
<keyword evidence="3" id="KW-0597">Phosphoprotein</keyword>
<dbReference type="eggNOG" id="COG4251">
    <property type="taxonomic scope" value="Bacteria"/>
</dbReference>
<dbReference type="InterPro" id="IPR001789">
    <property type="entry name" value="Sig_transdc_resp-reg_receiver"/>
</dbReference>
<dbReference type="EMBL" id="CP007139">
    <property type="protein sequence ID" value="AIE83840.1"/>
    <property type="molecule type" value="Genomic_DNA"/>
</dbReference>
<evidence type="ECO:0000256" key="3">
    <source>
        <dbReference type="ARBA" id="ARBA00022553"/>
    </source>
</evidence>
<accession>A0A068NM28</accession>
<dbReference type="InterPro" id="IPR011006">
    <property type="entry name" value="CheY-like_superfamily"/>
</dbReference>
<keyword evidence="12" id="KW-1185">Reference proteome</keyword>
<dbReference type="PANTHER" id="PTHR42878">
    <property type="entry name" value="TWO-COMPONENT HISTIDINE KINASE"/>
    <property type="match status" value="1"/>
</dbReference>
<evidence type="ECO:0000256" key="7">
    <source>
        <dbReference type="PROSITE-ProRule" id="PRU00169"/>
    </source>
</evidence>
<dbReference type="CDD" id="cd00082">
    <property type="entry name" value="HisKA"/>
    <property type="match status" value="1"/>
</dbReference>
<keyword evidence="4" id="KW-0808">Transferase</keyword>
<dbReference type="SUPFAM" id="SSF47384">
    <property type="entry name" value="Homodimeric domain of signal transducing histidine kinase"/>
    <property type="match status" value="1"/>
</dbReference>
<dbReference type="InterPro" id="IPR005467">
    <property type="entry name" value="His_kinase_dom"/>
</dbReference>
<dbReference type="GO" id="GO:0000155">
    <property type="term" value="F:phosphorelay sensor kinase activity"/>
    <property type="evidence" value="ECO:0007669"/>
    <property type="project" value="InterPro"/>
</dbReference>
<comment type="catalytic activity">
    <reaction evidence="1">
        <text>ATP + protein L-histidine = ADP + protein N-phospho-L-histidine.</text>
        <dbReference type="EC" id="2.7.13.3"/>
    </reaction>
</comment>
<organism evidence="11 12">
    <name type="scientific">Fimbriimonas ginsengisoli Gsoil 348</name>
    <dbReference type="NCBI Taxonomy" id="661478"/>
    <lineage>
        <taxon>Bacteria</taxon>
        <taxon>Bacillati</taxon>
        <taxon>Armatimonadota</taxon>
        <taxon>Fimbriimonadia</taxon>
        <taxon>Fimbriimonadales</taxon>
        <taxon>Fimbriimonadaceae</taxon>
        <taxon>Fimbriimonas</taxon>
    </lineage>
</organism>
<comment type="caution">
    <text evidence="7">Lacks conserved residue(s) required for the propagation of feature annotation.</text>
</comment>
<name>A0A068NM28_FIMGI</name>